<dbReference type="PANTHER" id="PTHR31268:SF32">
    <property type="entry name" value="GALACTINOL--SUCROSE GALACTOSYLTRANSFERASE 2-RELATED"/>
    <property type="match status" value="1"/>
</dbReference>
<evidence type="ECO:0000256" key="1">
    <source>
        <dbReference type="ARBA" id="ARBA00007240"/>
    </source>
</evidence>
<accession>A0AAV6JIN6</accession>
<evidence type="ECO:0000313" key="4">
    <source>
        <dbReference type="Proteomes" id="UP000823749"/>
    </source>
</evidence>
<sequence>MGKLIYFIMDRVITFGTKELSKSQGVARESYWVNVGKPQQYHIVGSEIQNEYGNIDSAFGFVGKRYINWAASMVTSLDTGVPSVMWQQADAPDPMVSFLLQTLFILLKIWNMNKFSGIICVFNCQGAGNWPLKQSPDSESTPLAVPGHVSPLDVEYLAEVAGDNWNGDIVVYAFFSG</sequence>
<proteinExistence type="inferred from homology"/>
<dbReference type="InterPro" id="IPR008811">
    <property type="entry name" value="Glycosyl_hydrolases_36"/>
</dbReference>
<keyword evidence="2" id="KW-0119">Carbohydrate metabolism</keyword>
<dbReference type="InterPro" id="IPR017853">
    <property type="entry name" value="GH"/>
</dbReference>
<evidence type="ECO:0000313" key="3">
    <source>
        <dbReference type="EMBL" id="KAG5541041.1"/>
    </source>
</evidence>
<evidence type="ECO:0008006" key="5">
    <source>
        <dbReference type="Google" id="ProtNLM"/>
    </source>
</evidence>
<keyword evidence="4" id="KW-1185">Reference proteome</keyword>
<dbReference type="Gene3D" id="3.20.20.80">
    <property type="entry name" value="Glycosidases"/>
    <property type="match status" value="1"/>
</dbReference>
<gene>
    <name evidence="3" type="ORF">RHGRI_021060</name>
</gene>
<evidence type="ECO:0000256" key="2">
    <source>
        <dbReference type="ARBA" id="ARBA00023277"/>
    </source>
</evidence>
<name>A0AAV6JIN6_9ERIC</name>
<protein>
    <recommendedName>
        <fullName evidence="5">Beta-galactosidase</fullName>
    </recommendedName>
</protein>
<dbReference type="SUPFAM" id="SSF51445">
    <property type="entry name" value="(Trans)glycosidases"/>
    <property type="match status" value="1"/>
</dbReference>
<comment type="similarity">
    <text evidence="1">Belongs to the glycosyl hydrolases 36 family.</text>
</comment>
<dbReference type="Pfam" id="PF05691">
    <property type="entry name" value="Raffinose_syn"/>
    <property type="match status" value="1"/>
</dbReference>
<reference evidence="3" key="1">
    <citation type="submission" date="2020-08" db="EMBL/GenBank/DDBJ databases">
        <title>Plant Genome Project.</title>
        <authorList>
            <person name="Zhang R.-G."/>
        </authorList>
    </citation>
    <scope>NUCLEOTIDE SEQUENCE</scope>
    <source>
        <strain evidence="3">WSP0</strain>
        <tissue evidence="3">Leaf</tissue>
    </source>
</reference>
<dbReference type="Proteomes" id="UP000823749">
    <property type="component" value="Chromosome 7"/>
</dbReference>
<dbReference type="EMBL" id="JACTNZ010000007">
    <property type="protein sequence ID" value="KAG5541041.1"/>
    <property type="molecule type" value="Genomic_DNA"/>
</dbReference>
<dbReference type="PANTHER" id="PTHR31268">
    <property type="match status" value="1"/>
</dbReference>
<comment type="caution">
    <text evidence="3">The sequence shown here is derived from an EMBL/GenBank/DDBJ whole genome shotgun (WGS) entry which is preliminary data.</text>
</comment>
<dbReference type="AlphaFoldDB" id="A0AAV6JIN6"/>
<organism evidence="3 4">
    <name type="scientific">Rhododendron griersonianum</name>
    <dbReference type="NCBI Taxonomy" id="479676"/>
    <lineage>
        <taxon>Eukaryota</taxon>
        <taxon>Viridiplantae</taxon>
        <taxon>Streptophyta</taxon>
        <taxon>Embryophyta</taxon>
        <taxon>Tracheophyta</taxon>
        <taxon>Spermatophyta</taxon>
        <taxon>Magnoliopsida</taxon>
        <taxon>eudicotyledons</taxon>
        <taxon>Gunneridae</taxon>
        <taxon>Pentapetalae</taxon>
        <taxon>asterids</taxon>
        <taxon>Ericales</taxon>
        <taxon>Ericaceae</taxon>
        <taxon>Ericoideae</taxon>
        <taxon>Rhodoreae</taxon>
        <taxon>Rhododendron</taxon>
    </lineage>
</organism>